<keyword evidence="1" id="KW-1133">Transmembrane helix</keyword>
<proteinExistence type="predicted"/>
<name>A0A7W2M3U8_9FLAO</name>
<evidence type="ECO:0000313" key="2">
    <source>
        <dbReference type="EMBL" id="MBA6152197.1"/>
    </source>
</evidence>
<evidence type="ECO:0000256" key="1">
    <source>
        <dbReference type="SAM" id="Phobius"/>
    </source>
</evidence>
<evidence type="ECO:0000313" key="3">
    <source>
        <dbReference type="Proteomes" id="UP000541857"/>
    </source>
</evidence>
<dbReference type="AlphaFoldDB" id="A0A7W2M3U8"/>
<sequence length="56" mass="5967">MDLQKSQLDQIGRLLQSSANTSAEIAEISGEDKTTVTLLGLGFTLAITGFLRVLNS</sequence>
<reference evidence="2 3" key="1">
    <citation type="submission" date="2020-07" db="EMBL/GenBank/DDBJ databases">
        <title>Bacterium isolated from marine sediment.</title>
        <authorList>
            <person name="Shang D."/>
        </authorList>
    </citation>
    <scope>NUCLEOTIDE SEQUENCE [LARGE SCALE GENOMIC DNA]</scope>
    <source>
        <strain evidence="2 3">F6074</strain>
    </source>
</reference>
<keyword evidence="1" id="KW-0812">Transmembrane</keyword>
<protein>
    <submittedName>
        <fullName evidence="2">Uncharacterized protein</fullName>
    </submittedName>
</protein>
<dbReference type="Proteomes" id="UP000541857">
    <property type="component" value="Unassembled WGS sequence"/>
</dbReference>
<keyword evidence="3" id="KW-1185">Reference proteome</keyword>
<gene>
    <name evidence="2" type="ORF">H3Z82_05595</name>
</gene>
<comment type="caution">
    <text evidence="2">The sequence shown here is derived from an EMBL/GenBank/DDBJ whole genome shotgun (WGS) entry which is preliminary data.</text>
</comment>
<accession>A0A7W2M3U8</accession>
<dbReference type="EMBL" id="JACGLT010000003">
    <property type="protein sequence ID" value="MBA6152197.1"/>
    <property type="molecule type" value="Genomic_DNA"/>
</dbReference>
<feature type="transmembrane region" description="Helical" evidence="1">
    <location>
        <begin position="36"/>
        <end position="54"/>
    </location>
</feature>
<organism evidence="2 3">
    <name type="scientific">Gelidibacter maritimus</name>
    <dbReference type="NCBI Taxonomy" id="2761487"/>
    <lineage>
        <taxon>Bacteria</taxon>
        <taxon>Pseudomonadati</taxon>
        <taxon>Bacteroidota</taxon>
        <taxon>Flavobacteriia</taxon>
        <taxon>Flavobacteriales</taxon>
        <taxon>Flavobacteriaceae</taxon>
        <taxon>Gelidibacter</taxon>
    </lineage>
</organism>
<keyword evidence="1" id="KW-0472">Membrane</keyword>
<dbReference type="RefSeq" id="WP_182203462.1">
    <property type="nucleotide sequence ID" value="NZ_JACGLT010000003.1"/>
</dbReference>